<evidence type="ECO:0000256" key="1">
    <source>
        <dbReference type="SAM" id="Phobius"/>
    </source>
</evidence>
<keyword evidence="1" id="KW-0472">Membrane</keyword>
<feature type="transmembrane region" description="Helical" evidence="1">
    <location>
        <begin position="7"/>
        <end position="24"/>
    </location>
</feature>
<proteinExistence type="predicted"/>
<dbReference type="EMBL" id="QWEI01000006">
    <property type="protein sequence ID" value="RHW35883.1"/>
    <property type="molecule type" value="Genomic_DNA"/>
</dbReference>
<dbReference type="Proteomes" id="UP000265692">
    <property type="component" value="Unassembled WGS sequence"/>
</dbReference>
<evidence type="ECO:0000313" key="3">
    <source>
        <dbReference type="Proteomes" id="UP000265692"/>
    </source>
</evidence>
<comment type="caution">
    <text evidence="2">The sequence shown here is derived from an EMBL/GenBank/DDBJ whole genome shotgun (WGS) entry which is preliminary data.</text>
</comment>
<keyword evidence="3" id="KW-1185">Reference proteome</keyword>
<dbReference type="AlphaFoldDB" id="A0A396S5V6"/>
<dbReference type="RefSeq" id="WP_118876702.1">
    <property type="nucleotide sequence ID" value="NZ_QWEI01000006.1"/>
</dbReference>
<sequence length="68" mass="7440">MKNWGLLLMFIGIVLIAIFTLTGLELSFTAWLIGFLFSLVVSGAGIVLLIIYLAKAIKAEKQLKNDGK</sequence>
<keyword evidence="1" id="KW-0812">Transmembrane</keyword>
<accession>A0A396S5V6</accession>
<name>A0A396S5V6_9BACL</name>
<protein>
    <submittedName>
        <fullName evidence="2">Uncharacterized protein</fullName>
    </submittedName>
</protein>
<dbReference type="OrthoDB" id="2739988at2"/>
<feature type="transmembrane region" description="Helical" evidence="1">
    <location>
        <begin position="30"/>
        <end position="54"/>
    </location>
</feature>
<gene>
    <name evidence="2" type="ORF">D1B33_12350</name>
</gene>
<keyword evidence="1" id="KW-1133">Transmembrane helix</keyword>
<reference evidence="2 3" key="1">
    <citation type="submission" date="2018-08" db="EMBL/GenBank/DDBJ databases">
        <title>Lysinibacillus sp. YLB-03 draft genome sequence.</title>
        <authorList>
            <person name="Yu L."/>
        </authorList>
    </citation>
    <scope>NUCLEOTIDE SEQUENCE [LARGE SCALE GENOMIC DNA]</scope>
    <source>
        <strain evidence="2 3">YLB-03</strain>
    </source>
</reference>
<evidence type="ECO:0000313" key="2">
    <source>
        <dbReference type="EMBL" id="RHW35883.1"/>
    </source>
</evidence>
<organism evidence="2 3">
    <name type="scientific">Ureibacillus yapensis</name>
    <dbReference type="NCBI Taxonomy" id="2304605"/>
    <lineage>
        <taxon>Bacteria</taxon>
        <taxon>Bacillati</taxon>
        <taxon>Bacillota</taxon>
        <taxon>Bacilli</taxon>
        <taxon>Bacillales</taxon>
        <taxon>Caryophanaceae</taxon>
        <taxon>Ureibacillus</taxon>
    </lineage>
</organism>